<accession>A0A1H3XA90</accession>
<evidence type="ECO:0000256" key="3">
    <source>
        <dbReference type="ARBA" id="ARBA00022448"/>
    </source>
</evidence>
<dbReference type="PANTHER" id="PTHR30026">
    <property type="entry name" value="OUTER MEMBRANE PROTEIN TOLC"/>
    <property type="match status" value="1"/>
</dbReference>
<proteinExistence type="inferred from homology"/>
<dbReference type="Pfam" id="PF02321">
    <property type="entry name" value="OEP"/>
    <property type="match status" value="2"/>
</dbReference>
<keyword evidence="4" id="KW-1134">Transmembrane beta strand</keyword>
<dbReference type="AlphaFoldDB" id="A0A1H3XA90"/>
<keyword evidence="3" id="KW-0813">Transport</keyword>
<protein>
    <submittedName>
        <fullName evidence="9">Outer membrane protein TolC</fullName>
    </submittedName>
</protein>
<evidence type="ECO:0000313" key="9">
    <source>
        <dbReference type="EMBL" id="SDZ95594.1"/>
    </source>
</evidence>
<dbReference type="GO" id="GO:0009279">
    <property type="term" value="C:cell outer membrane"/>
    <property type="evidence" value="ECO:0007669"/>
    <property type="project" value="UniProtKB-SubCell"/>
</dbReference>
<dbReference type="EMBL" id="FNQY01000005">
    <property type="protein sequence ID" value="SDZ95594.1"/>
    <property type="molecule type" value="Genomic_DNA"/>
</dbReference>
<evidence type="ECO:0000313" key="10">
    <source>
        <dbReference type="Proteomes" id="UP000199041"/>
    </source>
</evidence>
<keyword evidence="6" id="KW-0472">Membrane</keyword>
<evidence type="ECO:0000256" key="8">
    <source>
        <dbReference type="SAM" id="SignalP"/>
    </source>
</evidence>
<keyword evidence="5" id="KW-0812">Transmembrane</keyword>
<evidence type="ECO:0000256" key="1">
    <source>
        <dbReference type="ARBA" id="ARBA00004442"/>
    </source>
</evidence>
<dbReference type="InterPro" id="IPR051906">
    <property type="entry name" value="TolC-like"/>
</dbReference>
<sequence length="436" mass="49248">MRKYICFLGLLAGLSTQLKAQQPATLDSATVESCVQYAMEHYPLLKQSYVNQEITNSQIRGKLADWYPQISMDASYQHYFQLPTALFNGSATKSGVRNNSGVQFGLTQNIFNRDALLASSTKGIVKKSAEQDIEATKIDVAVNVSKAFYDVLLTEKQIQVLDEDIIRLKTSLRDATNQYKGGIVDNIDYKRATISLNNAVAQRKSSSELLKAKYANLKELMGYPADQQLSLHTDSAELENLAMIDTTQTVDFKNRIEYQQLETQQQLQFANLKYEKWSFIPTLSAFANYNLSYMNQDFGKLYNTNYPNSYFGLQLGVPIFQGGKRKENIRQANLQIDLVKLNKENFLNSANTQLTSAMAVYKSDLSTYLALKENVDLAKEVYNTITLQYKAGVKIYLDVITAETDLRSAQVNYSNALYQLLSDKLDVEQALGQIKY</sequence>
<evidence type="ECO:0000256" key="5">
    <source>
        <dbReference type="ARBA" id="ARBA00022692"/>
    </source>
</evidence>
<feature type="signal peptide" evidence="8">
    <location>
        <begin position="1"/>
        <end position="20"/>
    </location>
</feature>
<dbReference type="Proteomes" id="UP000199041">
    <property type="component" value="Unassembled WGS sequence"/>
</dbReference>
<dbReference type="SUPFAM" id="SSF56954">
    <property type="entry name" value="Outer membrane efflux proteins (OEP)"/>
    <property type="match status" value="1"/>
</dbReference>
<comment type="similarity">
    <text evidence="2">Belongs to the outer membrane factor (OMF) (TC 1.B.17) family.</text>
</comment>
<evidence type="ECO:0000256" key="7">
    <source>
        <dbReference type="ARBA" id="ARBA00023237"/>
    </source>
</evidence>
<dbReference type="Gene3D" id="1.20.1600.10">
    <property type="entry name" value="Outer membrane efflux proteins (OEP)"/>
    <property type="match status" value="1"/>
</dbReference>
<dbReference type="InterPro" id="IPR003423">
    <property type="entry name" value="OMP_efflux"/>
</dbReference>
<organism evidence="9 10">
    <name type="scientific">Arachidicoccus rhizosphaerae</name>
    <dbReference type="NCBI Taxonomy" id="551991"/>
    <lineage>
        <taxon>Bacteria</taxon>
        <taxon>Pseudomonadati</taxon>
        <taxon>Bacteroidota</taxon>
        <taxon>Chitinophagia</taxon>
        <taxon>Chitinophagales</taxon>
        <taxon>Chitinophagaceae</taxon>
        <taxon>Arachidicoccus</taxon>
    </lineage>
</organism>
<dbReference type="OrthoDB" id="367883at2"/>
<evidence type="ECO:0000256" key="4">
    <source>
        <dbReference type="ARBA" id="ARBA00022452"/>
    </source>
</evidence>
<dbReference type="GO" id="GO:1990281">
    <property type="term" value="C:efflux pump complex"/>
    <property type="evidence" value="ECO:0007669"/>
    <property type="project" value="TreeGrafter"/>
</dbReference>
<dbReference type="GO" id="GO:0015288">
    <property type="term" value="F:porin activity"/>
    <property type="evidence" value="ECO:0007669"/>
    <property type="project" value="TreeGrafter"/>
</dbReference>
<dbReference type="STRING" id="551991.SAMN05192529_10517"/>
<name>A0A1H3XA90_9BACT</name>
<reference evidence="9 10" key="1">
    <citation type="submission" date="2016-10" db="EMBL/GenBank/DDBJ databases">
        <authorList>
            <person name="de Groot N.N."/>
        </authorList>
    </citation>
    <scope>NUCLEOTIDE SEQUENCE [LARGE SCALE GENOMIC DNA]</scope>
    <source>
        <strain evidence="9 10">Vu-144</strain>
    </source>
</reference>
<keyword evidence="8" id="KW-0732">Signal</keyword>
<evidence type="ECO:0000256" key="2">
    <source>
        <dbReference type="ARBA" id="ARBA00007613"/>
    </source>
</evidence>
<evidence type="ECO:0000256" key="6">
    <source>
        <dbReference type="ARBA" id="ARBA00023136"/>
    </source>
</evidence>
<dbReference type="GO" id="GO:0015562">
    <property type="term" value="F:efflux transmembrane transporter activity"/>
    <property type="evidence" value="ECO:0007669"/>
    <property type="project" value="InterPro"/>
</dbReference>
<dbReference type="PANTHER" id="PTHR30026:SF20">
    <property type="entry name" value="OUTER MEMBRANE PROTEIN TOLC"/>
    <property type="match status" value="1"/>
</dbReference>
<comment type="subcellular location">
    <subcellularLocation>
        <location evidence="1">Cell outer membrane</location>
    </subcellularLocation>
</comment>
<keyword evidence="7" id="KW-0998">Cell outer membrane</keyword>
<feature type="chain" id="PRO_5011696684" evidence="8">
    <location>
        <begin position="21"/>
        <end position="436"/>
    </location>
</feature>
<gene>
    <name evidence="9" type="ORF">SAMN05192529_10517</name>
</gene>
<dbReference type="RefSeq" id="WP_091394840.1">
    <property type="nucleotide sequence ID" value="NZ_FNQY01000005.1"/>
</dbReference>
<keyword evidence="10" id="KW-1185">Reference proteome</keyword>